<keyword evidence="2" id="KW-0472">Membrane</keyword>
<feature type="non-terminal residue" evidence="5">
    <location>
        <position position="2673"/>
    </location>
</feature>
<comment type="caution">
    <text evidence="5">The sequence shown here is derived from an EMBL/GenBank/DDBJ whole genome shotgun (WGS) entry which is preliminary data.</text>
</comment>
<name>A0A812ZKC2_9DINO</name>
<feature type="transmembrane region" description="Helical" evidence="2">
    <location>
        <begin position="89"/>
        <end position="111"/>
    </location>
</feature>
<keyword evidence="6" id="KW-1185">Reference proteome</keyword>
<proteinExistence type="predicted"/>
<dbReference type="InterPro" id="IPR001584">
    <property type="entry name" value="Integrase_cat-core"/>
</dbReference>
<dbReference type="PANTHER" id="PTHR11439:SF498">
    <property type="entry name" value="DNAK FAMILY PROTEIN"/>
    <property type="match status" value="1"/>
</dbReference>
<dbReference type="Pfam" id="PF07727">
    <property type="entry name" value="RVT_2"/>
    <property type="match status" value="1"/>
</dbReference>
<feature type="region of interest" description="Disordered" evidence="1">
    <location>
        <begin position="907"/>
        <end position="928"/>
    </location>
</feature>
<dbReference type="GO" id="GO:0003676">
    <property type="term" value="F:nucleic acid binding"/>
    <property type="evidence" value="ECO:0007669"/>
    <property type="project" value="InterPro"/>
</dbReference>
<dbReference type="OrthoDB" id="439192at2759"/>
<dbReference type="PROSITE" id="PS50994">
    <property type="entry name" value="INTEGRASE"/>
    <property type="match status" value="1"/>
</dbReference>
<evidence type="ECO:0000259" key="4">
    <source>
        <dbReference type="PROSITE" id="PS50994"/>
    </source>
</evidence>
<organism evidence="5 6">
    <name type="scientific">Symbiodinium necroappetens</name>
    <dbReference type="NCBI Taxonomy" id="1628268"/>
    <lineage>
        <taxon>Eukaryota</taxon>
        <taxon>Sar</taxon>
        <taxon>Alveolata</taxon>
        <taxon>Dinophyceae</taxon>
        <taxon>Suessiales</taxon>
        <taxon>Symbiodiniaceae</taxon>
        <taxon>Symbiodinium</taxon>
    </lineage>
</organism>
<feature type="compositionally biased region" description="Polar residues" evidence="1">
    <location>
        <begin position="2580"/>
        <end position="2592"/>
    </location>
</feature>
<dbReference type="PANTHER" id="PTHR11439">
    <property type="entry name" value="GAG-POL-RELATED RETROTRANSPOSON"/>
    <property type="match status" value="1"/>
</dbReference>
<gene>
    <name evidence="5" type="primary">GIP</name>
    <name evidence="5" type="ORF">SNEC2469_LOCUS24751</name>
</gene>
<sequence>VLAAVLLCFSCPPAAFSPVPRGAFRSSGGQLHTKASRVMGRSQAEGAPQPDPFGGFGGHHREGLFTALVAAASTLVVSAIQAVTQIQLWVPPFGAIVLIFAAEAVAAAKAGKILCRRTMWSRGLRACSGVAGACLFTVGISDLLGHTPVMLRVVAMFAAAFSMTVNPSAGYFPPAGAFCAIYVEKVVTHGLRPGLGYAFFPCGVGVALLLITTRLVTFLMAHPLWKMKKVQTIVVLWLRLLTGLTAEEVYRLEAKPIQESPGHHSLSSRAILGGRTMLLRSHLKRQNRQCAYKPDMRETRLGARQDRVRWPEWKYDVNTGALYCNSETLALLLPNILDIDIFMALASARSVHRQIFNSLAIKAAVHCLWIELISGPALGSVMSGPSATTGVNVPGQGTAPLLNGVQGPVRELDLDGEVFNDYFFEYTECAGLEQVSVTLAGDGRQNWYRTRGGTLVALQLIEELEASKLKELETQVHTLEWKLTEVEKPLDPTTALRQYGKTGSRRDALMAVFSQPYLREVPLEVKLRLVEEIPRKGGAEGKGLLKRLPLPRAARRSLLASHRWIVQLCGGRDVPQDPVRVLGKANGCEVVQIDLLRKGGKGWDLTKPEGVWSVLLWAAIEGRIACITSSAPRRTWLSSTKDRGEEQQHGSGFWSSDVGDERVFKETLLLVQDMFLWSLASVFRGGGIPLIKEFCSGNDREMNGKGFWNTDSWHNFERWAGVKAGQVPVHADGQENAFHVFVGTNLDLPGMKPVGGSGCKGSTGNWPLGFRAMIGKALTGTLPVESLEVLDERISEGLRISVGAKYAAGAIRAAERDLSPAEVEGWKAHIAHGHVPYRRDCLHCVQGSGLGIQHRRIKHPSSYSLSIDLFGPMTTSEKGQDEEAVSGIAQIKYGLMGAFRVPREVLKREKGEGLEPDSKDNEAEPMEPLEDLAEYEPSLPDEGIGLGSPVLEDIEDLFESSEAGARAFALHDDSEDPLPWKDEKIPTNEEELQEYLKGLRVPPDQAVLRFFIGLKSKTGIDVTSGIQKMILTIMKQFPVRNLHCDPGTEFTSDVLKRWLSDQKITLQHPLPADKQANGLAERTIGWSKARARTLLSATGVPTQFWPLAIRYACETHNRVERGEPPLPAFGQQVFHKLKRTPTSTKELMRRWVMTRYLAPHLTVPGGHVLLTDQGTLVASKGFRVGLVDPEIIEQARPPPLQELETEEDEAEDLLEGVPGVPLKRVRGKTSVKTVEFEDFGSEELEGISWRLIQEEDYSQQGFSIVARKLQQCEAAASGGRKVDLGERFVFGAYCHGGLRGITSLTTRRPWTASYFTGYLRRHCECREDARWSSIMLMNASEVEPHRDFRNEWGTKNFVVYVPGGFELRVASDQEEKVAVQGLGDKAVSFDPRKVHSVRCDPGWFLAAYTPLGASKIEFEKKEVLCNLGFGFFEKGFDARVCVVSSNDVGSSSDNQTDPRGEGSGRDPGRVDLTIDEQPDSVTPLIGWDLTRGDEPPTVFEEVDLAAYLEERGVASELGRLAEIGVQEAVDLQFLYLEDLVEAGIPEVSARRIMFGVHPEGTVRPDEPSNCALRTGEVRLFDRAQRQIPWVIQNRTLDFSRPPPPVQGIGMNEDLEVHPHPGHELFWGPNGPVDFDGGTEHEPPAPTEINPDLPEESTASRVIPMVVDSSNDPPCGSDEVPYSVSFSKFAFNNTTEEMMRLQSIWDAFDEEETQYETHVSSGSHQAQEEVVGSNEALGTGEQVSGVVGVEPEHSSPAEITDLPEESTASRVHGYSCRAFVVGGVVDGVESSPGQSCEGGTSSEGSQVIGVPVANPIAVFAEGVRVQDWKNEDACDLGVKKVDDSFFTPNVEALLSELKAPLKVVHNVSPSEVRLSLEKWKQAALTEVTALEGMNAIVRLKGPEAAKEAQIPGTQVLPAKTVFTVKPGSGDNYFRRKCRVVGCGNFEERGSDLDLYAGGIPADALRALLIEASSRGYLAFVLDVCNAFLLAPIPEGAKNRILLRPPRILEQMQITAEGELWRIERAVYGLRQSPKWWGDFRDNKLRTSSWIGDKGRTRFVQSAVEGNVWKITTESGEVVGFAIIYVDDIMLLSTQSEAEKAYSWIREQWKCTPLQRAEEGQPVTFLGVDVYMGRDDQGNTGFMLCQSGYIQELLRCYSIAPKIRAAPVPKEWFKDMPEAENYTQEELRNAQKITGELLWVTQRSRADLAYAVALMGSWTVRAPKVVRKVGMRLLEYLGATCDYKLSLIPTANAYEGVTVFSDASFAPYGCNSVTGVLVTFRNRAVLWKGKRQGLISLSTAEAELIAGCEAVVLAQSCEALLNDLCGRLEVKRLQVDNLAAIVIAEGGGSQRTRHLRVRANFVKDLLDRNEIRVEHCPGDVQLADIFTKILPGSRHEYLSRLIGLGPEVVSSKVAAVTARASQNPTSLHRAAKALMVMIILQQVLECESVNDDEEGGEPLNIDLYVLVLLLTFSVLFVWESGKYCLSGVCRRNVDVEPSVRMVNDEDDESRLRRGRRQEAVRRAIEKESEGLRKRLGREEGFEVAPPLVTVQVGSNATPLAPPPPPPIPPDPPVEYRTGFMSCTKSQSGASSSTAIEGGYAASSGNRREVATQTDGPRGLSHEEMCGLEMITSSSKIPGALHIFPDCHALRNVSSTNRRMICKYCLNSLRHRHSVG</sequence>
<feature type="region of interest" description="Disordered" evidence="1">
    <location>
        <begin position="1634"/>
        <end position="1653"/>
    </location>
</feature>
<feature type="transmembrane region" description="Helical" evidence="2">
    <location>
        <begin position="123"/>
        <end position="141"/>
    </location>
</feature>
<feature type="signal peptide" evidence="3">
    <location>
        <begin position="1"/>
        <end position="16"/>
    </location>
</feature>
<reference evidence="5" key="1">
    <citation type="submission" date="2021-02" db="EMBL/GenBank/DDBJ databases">
        <authorList>
            <person name="Dougan E. K."/>
            <person name="Rhodes N."/>
            <person name="Thang M."/>
            <person name="Chan C."/>
        </authorList>
    </citation>
    <scope>NUCLEOTIDE SEQUENCE</scope>
</reference>
<dbReference type="CDD" id="cd09272">
    <property type="entry name" value="RNase_HI_RT_Ty1"/>
    <property type="match status" value="1"/>
</dbReference>
<feature type="transmembrane region" description="Helical" evidence="2">
    <location>
        <begin position="64"/>
        <end position="83"/>
    </location>
</feature>
<evidence type="ECO:0000256" key="3">
    <source>
        <dbReference type="SAM" id="SignalP"/>
    </source>
</evidence>
<accession>A0A812ZKC2</accession>
<feature type="domain" description="Integrase catalytic" evidence="4">
    <location>
        <begin position="973"/>
        <end position="1133"/>
    </location>
</feature>
<protein>
    <submittedName>
        <fullName evidence="5">GIP protein</fullName>
    </submittedName>
</protein>
<evidence type="ECO:0000313" key="5">
    <source>
        <dbReference type="EMBL" id="CAE7828514.1"/>
    </source>
</evidence>
<feature type="transmembrane region" description="Helical" evidence="2">
    <location>
        <begin position="195"/>
        <end position="221"/>
    </location>
</feature>
<feature type="region of interest" description="Disordered" evidence="1">
    <location>
        <begin position="2580"/>
        <end position="2618"/>
    </location>
</feature>
<keyword evidence="2" id="KW-0812">Transmembrane</keyword>
<dbReference type="SUPFAM" id="SSF53098">
    <property type="entry name" value="Ribonuclease H-like"/>
    <property type="match status" value="1"/>
</dbReference>
<feature type="chain" id="PRO_5032367650" evidence="3">
    <location>
        <begin position="17"/>
        <end position="2673"/>
    </location>
</feature>
<evidence type="ECO:0000313" key="6">
    <source>
        <dbReference type="Proteomes" id="UP000601435"/>
    </source>
</evidence>
<dbReference type="InterPro" id="IPR036397">
    <property type="entry name" value="RNaseH_sf"/>
</dbReference>
<keyword evidence="2" id="KW-1133">Transmembrane helix</keyword>
<feature type="compositionally biased region" description="Basic and acidic residues" evidence="1">
    <location>
        <begin position="907"/>
        <end position="922"/>
    </location>
</feature>
<dbReference type="Proteomes" id="UP000601435">
    <property type="component" value="Unassembled WGS sequence"/>
</dbReference>
<dbReference type="GO" id="GO:0015074">
    <property type="term" value="P:DNA integration"/>
    <property type="evidence" value="ECO:0007669"/>
    <property type="project" value="InterPro"/>
</dbReference>
<feature type="compositionally biased region" description="Basic and acidic residues" evidence="1">
    <location>
        <begin position="1456"/>
        <end position="1469"/>
    </location>
</feature>
<evidence type="ECO:0000256" key="1">
    <source>
        <dbReference type="SAM" id="MobiDB-lite"/>
    </source>
</evidence>
<evidence type="ECO:0000256" key="2">
    <source>
        <dbReference type="SAM" id="Phobius"/>
    </source>
</evidence>
<feature type="transmembrane region" description="Helical" evidence="2">
    <location>
        <begin position="153"/>
        <end position="183"/>
    </location>
</feature>
<dbReference type="InterPro" id="IPR012337">
    <property type="entry name" value="RNaseH-like_sf"/>
</dbReference>
<keyword evidence="3" id="KW-0732">Signal</keyword>
<dbReference type="Gene3D" id="3.30.420.10">
    <property type="entry name" value="Ribonuclease H-like superfamily/Ribonuclease H"/>
    <property type="match status" value="1"/>
</dbReference>
<dbReference type="InterPro" id="IPR013103">
    <property type="entry name" value="RVT_2"/>
</dbReference>
<feature type="region of interest" description="Disordered" evidence="1">
    <location>
        <begin position="1447"/>
        <end position="1475"/>
    </location>
</feature>
<dbReference type="EMBL" id="CAJNJA010048053">
    <property type="protein sequence ID" value="CAE7828514.1"/>
    <property type="molecule type" value="Genomic_DNA"/>
</dbReference>